<dbReference type="PANTHER" id="PTHR45453:SF1">
    <property type="entry name" value="PHOSPHATE REGULON SENSOR PROTEIN PHOR"/>
    <property type="match status" value="1"/>
</dbReference>
<name>A0A1G7B135_9SPHI</name>
<dbReference type="Pfam" id="PF02518">
    <property type="entry name" value="HATPase_c"/>
    <property type="match status" value="1"/>
</dbReference>
<evidence type="ECO:0000256" key="7">
    <source>
        <dbReference type="ARBA" id="ARBA00023136"/>
    </source>
</evidence>
<reference evidence="10" key="1">
    <citation type="submission" date="2016-10" db="EMBL/GenBank/DDBJ databases">
        <authorList>
            <person name="Varghese N."/>
            <person name="Submissions S."/>
        </authorList>
    </citation>
    <scope>NUCLEOTIDE SEQUENCE [LARGE SCALE GENOMIC DNA]</scope>
    <source>
        <strain evidence="10">DSM 18609</strain>
    </source>
</reference>
<dbReference type="Gene3D" id="3.30.450.20">
    <property type="entry name" value="PAS domain"/>
    <property type="match status" value="1"/>
</dbReference>
<dbReference type="AlphaFoldDB" id="A0A1G7B135"/>
<evidence type="ECO:0000259" key="8">
    <source>
        <dbReference type="PROSITE" id="PS50109"/>
    </source>
</evidence>
<dbReference type="InterPro" id="IPR050351">
    <property type="entry name" value="BphY/WalK/GraS-like"/>
</dbReference>
<dbReference type="SUPFAM" id="SSF55785">
    <property type="entry name" value="PYP-like sensor domain (PAS domain)"/>
    <property type="match status" value="1"/>
</dbReference>
<keyword evidence="7" id="KW-0472">Membrane</keyword>
<keyword evidence="10" id="KW-1185">Reference proteome</keyword>
<evidence type="ECO:0000256" key="1">
    <source>
        <dbReference type="ARBA" id="ARBA00000085"/>
    </source>
</evidence>
<keyword evidence="6" id="KW-0902">Two-component regulatory system</keyword>
<dbReference type="Gene3D" id="3.30.565.10">
    <property type="entry name" value="Histidine kinase-like ATPase, C-terminal domain"/>
    <property type="match status" value="1"/>
</dbReference>
<dbReference type="GO" id="GO:0005886">
    <property type="term" value="C:plasma membrane"/>
    <property type="evidence" value="ECO:0007669"/>
    <property type="project" value="TreeGrafter"/>
</dbReference>
<dbReference type="EC" id="2.7.13.3" evidence="2"/>
<proteinExistence type="predicted"/>
<dbReference type="SUPFAM" id="SSF55874">
    <property type="entry name" value="ATPase domain of HSP90 chaperone/DNA topoisomerase II/histidine kinase"/>
    <property type="match status" value="1"/>
</dbReference>
<dbReference type="STRING" id="390242.SAMN04488024_113105"/>
<evidence type="ECO:0000256" key="5">
    <source>
        <dbReference type="ARBA" id="ARBA00022777"/>
    </source>
</evidence>
<keyword evidence="5 9" id="KW-0418">Kinase</keyword>
<dbReference type="FunFam" id="1.10.287.130:FF:000001">
    <property type="entry name" value="Two-component sensor histidine kinase"/>
    <property type="match status" value="1"/>
</dbReference>
<dbReference type="Gene3D" id="1.10.287.130">
    <property type="match status" value="1"/>
</dbReference>
<evidence type="ECO:0000313" key="10">
    <source>
        <dbReference type="Proteomes" id="UP000199455"/>
    </source>
</evidence>
<dbReference type="InterPro" id="IPR005467">
    <property type="entry name" value="His_kinase_dom"/>
</dbReference>
<comment type="catalytic activity">
    <reaction evidence="1">
        <text>ATP + protein L-histidine = ADP + protein N-phospho-L-histidine.</text>
        <dbReference type="EC" id="2.7.13.3"/>
    </reaction>
</comment>
<dbReference type="PROSITE" id="PS50109">
    <property type="entry name" value="HIS_KIN"/>
    <property type="match status" value="1"/>
</dbReference>
<organism evidence="9 10">
    <name type="scientific">Pedobacter soli</name>
    <dbReference type="NCBI Taxonomy" id="390242"/>
    <lineage>
        <taxon>Bacteria</taxon>
        <taxon>Pseudomonadati</taxon>
        <taxon>Bacteroidota</taxon>
        <taxon>Sphingobacteriia</taxon>
        <taxon>Sphingobacteriales</taxon>
        <taxon>Sphingobacteriaceae</taxon>
        <taxon>Pedobacter</taxon>
    </lineage>
</organism>
<dbReference type="InterPro" id="IPR003661">
    <property type="entry name" value="HisK_dim/P_dom"/>
</dbReference>
<dbReference type="InterPro" id="IPR035965">
    <property type="entry name" value="PAS-like_dom_sf"/>
</dbReference>
<evidence type="ECO:0000256" key="3">
    <source>
        <dbReference type="ARBA" id="ARBA00022553"/>
    </source>
</evidence>
<dbReference type="PRINTS" id="PR00344">
    <property type="entry name" value="BCTRLSENSOR"/>
</dbReference>
<dbReference type="InterPro" id="IPR036890">
    <property type="entry name" value="HATPase_C_sf"/>
</dbReference>
<evidence type="ECO:0000256" key="6">
    <source>
        <dbReference type="ARBA" id="ARBA00023012"/>
    </source>
</evidence>
<keyword evidence="4" id="KW-0808">Transferase</keyword>
<dbReference type="Proteomes" id="UP000199455">
    <property type="component" value="Unassembled WGS sequence"/>
</dbReference>
<gene>
    <name evidence="9" type="ORF">SAMN04488024_113105</name>
</gene>
<dbReference type="InterPro" id="IPR003594">
    <property type="entry name" value="HATPase_dom"/>
</dbReference>
<dbReference type="CDD" id="cd00082">
    <property type="entry name" value="HisKA"/>
    <property type="match status" value="1"/>
</dbReference>
<dbReference type="GO" id="GO:0004721">
    <property type="term" value="F:phosphoprotein phosphatase activity"/>
    <property type="evidence" value="ECO:0007669"/>
    <property type="project" value="TreeGrafter"/>
</dbReference>
<sequence>MNHTSTAQPLMVLEKVPACLIIYSADFYVLTVSDSLQIKYNQRREDLVNLRMDDFARLEKLSDSWGNYLDWPGLYQWFLLNKDHLSEPEALHDFAEKFSVCSYQLVTSGGERPSYIIFCFDLLPNAPISAVHAEKYYSQNPDQDSMTRDDNLRAAFDAADLGSCSLDLRTFKAEMSPGYRKQYGLAEKGEITWEMVLEAVDPAYLEEVNRVLIEAANNGMPIDCTYPIKHLRTGERKWMRVVGKVQKGVNGRYESIQAVVMDVTTKMEQEKLKNDFISMISHELKTPLTSIKGYVQVLKYNYATARENPERVLARMERQLRRMTDIINAFLNVSRLESGKIELNKTQFNLADLVAEIQADYLSFLSSHELVFTGIEPCLLQGDQDKIGQVLHNLLSNAVKYSAVGTQIFIDCHRKRSSIVISVRDLGVGIDKESLPKLFDRYFKIQNDFTSTISGFGIGLYLSTEIVALHKGRVWADSEPGVGTTVSFELPL</sequence>
<dbReference type="EMBL" id="FMZH01000013">
    <property type="protein sequence ID" value="SDE19955.1"/>
    <property type="molecule type" value="Genomic_DNA"/>
</dbReference>
<dbReference type="InterPro" id="IPR004358">
    <property type="entry name" value="Sig_transdc_His_kin-like_C"/>
</dbReference>
<keyword evidence="3" id="KW-0597">Phosphoprotein</keyword>
<dbReference type="SMART" id="SM00387">
    <property type="entry name" value="HATPase_c"/>
    <property type="match status" value="1"/>
</dbReference>
<dbReference type="SUPFAM" id="SSF47384">
    <property type="entry name" value="Homodimeric domain of signal transducing histidine kinase"/>
    <property type="match status" value="1"/>
</dbReference>
<dbReference type="PANTHER" id="PTHR45453">
    <property type="entry name" value="PHOSPHATE REGULON SENSOR PROTEIN PHOR"/>
    <property type="match status" value="1"/>
</dbReference>
<protein>
    <recommendedName>
        <fullName evidence="2">histidine kinase</fullName>
        <ecNumber evidence="2">2.7.13.3</ecNumber>
    </recommendedName>
</protein>
<evidence type="ECO:0000313" key="9">
    <source>
        <dbReference type="EMBL" id="SDE19955.1"/>
    </source>
</evidence>
<dbReference type="FunFam" id="3.30.565.10:FF:000006">
    <property type="entry name" value="Sensor histidine kinase WalK"/>
    <property type="match status" value="1"/>
</dbReference>
<dbReference type="GO" id="GO:0016036">
    <property type="term" value="P:cellular response to phosphate starvation"/>
    <property type="evidence" value="ECO:0007669"/>
    <property type="project" value="TreeGrafter"/>
</dbReference>
<evidence type="ECO:0000256" key="4">
    <source>
        <dbReference type="ARBA" id="ARBA00022679"/>
    </source>
</evidence>
<feature type="domain" description="Histidine kinase" evidence="8">
    <location>
        <begin position="279"/>
        <end position="492"/>
    </location>
</feature>
<accession>A0A1G7B135</accession>
<dbReference type="SMART" id="SM00388">
    <property type="entry name" value="HisKA"/>
    <property type="match status" value="1"/>
</dbReference>
<dbReference type="InterPro" id="IPR036097">
    <property type="entry name" value="HisK_dim/P_sf"/>
</dbReference>
<dbReference type="GO" id="GO:0000155">
    <property type="term" value="F:phosphorelay sensor kinase activity"/>
    <property type="evidence" value="ECO:0007669"/>
    <property type="project" value="InterPro"/>
</dbReference>
<dbReference type="Pfam" id="PF00512">
    <property type="entry name" value="HisKA"/>
    <property type="match status" value="1"/>
</dbReference>
<evidence type="ECO:0000256" key="2">
    <source>
        <dbReference type="ARBA" id="ARBA00012438"/>
    </source>
</evidence>